<dbReference type="Proteomes" id="UP001317705">
    <property type="component" value="Chromosome"/>
</dbReference>
<dbReference type="RefSeq" id="WP_282000089.1">
    <property type="nucleotide sequence ID" value="NZ_AP027151.1"/>
</dbReference>
<dbReference type="InterPro" id="IPR001279">
    <property type="entry name" value="Metallo-B-lactamas"/>
</dbReference>
<dbReference type="SUPFAM" id="SSF56281">
    <property type="entry name" value="Metallo-hydrolase/oxidoreductase"/>
    <property type="match status" value="1"/>
</dbReference>
<evidence type="ECO:0000313" key="4">
    <source>
        <dbReference type="EMBL" id="BDV43976.1"/>
    </source>
</evidence>
<keyword evidence="2" id="KW-0732">Signal</keyword>
<organism evidence="4 5">
    <name type="scientific">Geotalea uraniireducens</name>
    <dbReference type="NCBI Taxonomy" id="351604"/>
    <lineage>
        <taxon>Bacteria</taxon>
        <taxon>Pseudomonadati</taxon>
        <taxon>Thermodesulfobacteriota</taxon>
        <taxon>Desulfuromonadia</taxon>
        <taxon>Geobacterales</taxon>
        <taxon>Geobacteraceae</taxon>
        <taxon>Geotalea</taxon>
    </lineage>
</organism>
<reference evidence="4 5" key="1">
    <citation type="submission" date="2022-12" db="EMBL/GenBank/DDBJ databases">
        <title>Polyphasic characterization of Geotalea uranireducens NIT-SL11 newly isolated from a complex of sewage sludge and microbially reduced graphene oxide.</title>
        <authorList>
            <person name="Xie L."/>
            <person name="Yoshida N."/>
            <person name="Meng L."/>
        </authorList>
    </citation>
    <scope>NUCLEOTIDE SEQUENCE [LARGE SCALE GENOMIC DNA]</scope>
    <source>
        <strain evidence="4 5">NIT-SL11</strain>
    </source>
</reference>
<protein>
    <submittedName>
        <fullName evidence="4">MBL fold metallo-hydrolase</fullName>
    </submittedName>
</protein>
<evidence type="ECO:0000256" key="2">
    <source>
        <dbReference type="SAM" id="SignalP"/>
    </source>
</evidence>
<gene>
    <name evidence="4" type="ORF">GURASL_28990</name>
</gene>
<dbReference type="CDD" id="cd16282">
    <property type="entry name" value="metallo-hydrolase-like_MBL-fold"/>
    <property type="match status" value="1"/>
</dbReference>
<comment type="similarity">
    <text evidence="1">Belongs to the metallo-beta-lactamase superfamily. Class-B beta-lactamase family.</text>
</comment>
<dbReference type="PANTHER" id="PTHR42951:SF4">
    <property type="entry name" value="ACYL-COENZYME A THIOESTERASE MBLAC2"/>
    <property type="match status" value="1"/>
</dbReference>
<feature type="chain" id="PRO_5047439251" evidence="2">
    <location>
        <begin position="25"/>
        <end position="301"/>
    </location>
</feature>
<dbReference type="EMBL" id="AP027151">
    <property type="protein sequence ID" value="BDV43976.1"/>
    <property type="molecule type" value="Genomic_DNA"/>
</dbReference>
<feature type="signal peptide" evidence="2">
    <location>
        <begin position="1"/>
        <end position="24"/>
    </location>
</feature>
<proteinExistence type="inferred from homology"/>
<sequence length="301" mass="32624">MKKFVVTALFALVALIGAAIPGHAELTRLADNVYAYVGAQDASPANSFAANAGIVIGRDGILVVDTLISAKEGERFLADIRKVSDKPIKYVVNTHTHLDHAFGNCVFARQGAVIVSHQADRALLEKIGAATLKNIGNYGMTPAAMVGTEIVYPALTFSERMTIDLGGETVELIRTAPSHTPGSLVVYLPAKKLLFSGDILFTDFHPYLADSDLPGWTKTLDDLLAMDVERIVPGHGPLSTKKDLREMKAYLLLFDAKARELAAGSQDAEAIAAELKKALPKRTLAEWMIPTNLKARYLRRQ</sequence>
<keyword evidence="5" id="KW-1185">Reference proteome</keyword>
<evidence type="ECO:0000313" key="5">
    <source>
        <dbReference type="Proteomes" id="UP001317705"/>
    </source>
</evidence>
<dbReference type="Gene3D" id="3.60.15.10">
    <property type="entry name" value="Ribonuclease Z/Hydroxyacylglutathione hydrolase-like"/>
    <property type="match status" value="1"/>
</dbReference>
<dbReference type="PANTHER" id="PTHR42951">
    <property type="entry name" value="METALLO-BETA-LACTAMASE DOMAIN-CONTAINING"/>
    <property type="match status" value="1"/>
</dbReference>
<name>A0ABM8ENY4_9BACT</name>
<dbReference type="SMART" id="SM00849">
    <property type="entry name" value="Lactamase_B"/>
    <property type="match status" value="1"/>
</dbReference>
<dbReference type="Pfam" id="PF00753">
    <property type="entry name" value="Lactamase_B"/>
    <property type="match status" value="1"/>
</dbReference>
<feature type="domain" description="Metallo-beta-lactamase" evidence="3">
    <location>
        <begin position="49"/>
        <end position="235"/>
    </location>
</feature>
<accession>A0ABM8ENY4</accession>
<dbReference type="InterPro" id="IPR050855">
    <property type="entry name" value="NDM-1-like"/>
</dbReference>
<evidence type="ECO:0000259" key="3">
    <source>
        <dbReference type="SMART" id="SM00849"/>
    </source>
</evidence>
<evidence type="ECO:0000256" key="1">
    <source>
        <dbReference type="ARBA" id="ARBA00005250"/>
    </source>
</evidence>
<dbReference type="InterPro" id="IPR036866">
    <property type="entry name" value="RibonucZ/Hydroxyglut_hydro"/>
</dbReference>